<proteinExistence type="predicted"/>
<evidence type="ECO:0000313" key="11">
    <source>
        <dbReference type="Proteomes" id="UP000834106"/>
    </source>
</evidence>
<keyword evidence="8" id="KW-0812">Transmembrane</keyword>
<keyword evidence="2" id="KW-0418">Kinase</keyword>
<evidence type="ECO:0000256" key="1">
    <source>
        <dbReference type="ARBA" id="ARBA00004479"/>
    </source>
</evidence>
<sequence>MKNLAGTIFEMKLLIPLYLKIINAQWSSLYLLSWFKNGKLQTKIGRERNTSTGYNWKQKVKTQIRCCWLVELKMVGKILMTWRFQVDPNFMYLVRLHWCDDEVSDDEMTKTNERIFDVYINNQTAANTVDLFAWQNSVTSPTTRDNAIRVSNKSRDAELWVTLRPNVKERPLYVDVLLNGLEIFKLSKSNLAGSNPTISDMMRNYQEKQAASPNAFAQKSTTTTMALISGAAGGAAAFGVAAAIFLVAHKKKKRVPGDATSWLPISWNSSTTSGAKSSVSGKSQGSSTISSDAANSGGSDSGMDHQNAEQIDQNNLIAMHRNTLNLGSDDDANDSSDDSTDDVFSQIANPKGL</sequence>
<feature type="compositionally biased region" description="Acidic residues" evidence="7">
    <location>
        <begin position="328"/>
        <end position="341"/>
    </location>
</feature>
<accession>A0AAD2A3P2</accession>
<dbReference type="AlphaFoldDB" id="A0AAD2A3P2"/>
<evidence type="ECO:0000256" key="2">
    <source>
        <dbReference type="ARBA" id="ARBA00022527"/>
    </source>
</evidence>
<feature type="compositionally biased region" description="Low complexity" evidence="7">
    <location>
        <begin position="270"/>
        <end position="298"/>
    </location>
</feature>
<dbReference type="Proteomes" id="UP000834106">
    <property type="component" value="Chromosome 16"/>
</dbReference>
<feature type="compositionally biased region" description="Polar residues" evidence="7">
    <location>
        <begin position="308"/>
        <end position="326"/>
    </location>
</feature>
<dbReference type="EMBL" id="OU503051">
    <property type="protein sequence ID" value="CAI9778395.1"/>
    <property type="molecule type" value="Genomic_DNA"/>
</dbReference>
<dbReference type="GO" id="GO:0004714">
    <property type="term" value="F:transmembrane receptor protein tyrosine kinase activity"/>
    <property type="evidence" value="ECO:0007669"/>
    <property type="project" value="InterPro"/>
</dbReference>
<evidence type="ECO:0000256" key="6">
    <source>
        <dbReference type="ARBA" id="ARBA00023180"/>
    </source>
</evidence>
<evidence type="ECO:0000256" key="3">
    <source>
        <dbReference type="ARBA" id="ARBA00022679"/>
    </source>
</evidence>
<evidence type="ECO:0000256" key="5">
    <source>
        <dbReference type="ARBA" id="ARBA00022840"/>
    </source>
</evidence>
<feature type="transmembrane region" description="Helical" evidence="8">
    <location>
        <begin position="225"/>
        <end position="248"/>
    </location>
</feature>
<evidence type="ECO:0000256" key="8">
    <source>
        <dbReference type="SAM" id="Phobius"/>
    </source>
</evidence>
<keyword evidence="8" id="KW-1133">Transmembrane helix</keyword>
<keyword evidence="5" id="KW-0067">ATP-binding</keyword>
<protein>
    <recommendedName>
        <fullName evidence="9">Malectin-like domain-containing protein</fullName>
    </recommendedName>
</protein>
<gene>
    <name evidence="10" type="ORF">FPE_LOCUS25825</name>
</gene>
<dbReference type="PANTHER" id="PTHR34590:SF5">
    <property type="entry name" value="OS04G0586500 PROTEIN"/>
    <property type="match status" value="1"/>
</dbReference>
<reference evidence="10" key="1">
    <citation type="submission" date="2023-05" db="EMBL/GenBank/DDBJ databases">
        <authorList>
            <person name="Huff M."/>
        </authorList>
    </citation>
    <scope>NUCLEOTIDE SEQUENCE</scope>
</reference>
<comment type="subcellular location">
    <subcellularLocation>
        <location evidence="1">Membrane</location>
        <topology evidence="1">Single-pass type I membrane protein</topology>
    </subcellularLocation>
</comment>
<keyword evidence="2" id="KW-0723">Serine/threonine-protein kinase</keyword>
<organism evidence="10 11">
    <name type="scientific">Fraxinus pennsylvanica</name>
    <dbReference type="NCBI Taxonomy" id="56036"/>
    <lineage>
        <taxon>Eukaryota</taxon>
        <taxon>Viridiplantae</taxon>
        <taxon>Streptophyta</taxon>
        <taxon>Embryophyta</taxon>
        <taxon>Tracheophyta</taxon>
        <taxon>Spermatophyta</taxon>
        <taxon>Magnoliopsida</taxon>
        <taxon>eudicotyledons</taxon>
        <taxon>Gunneridae</taxon>
        <taxon>Pentapetalae</taxon>
        <taxon>asterids</taxon>
        <taxon>lamiids</taxon>
        <taxon>Lamiales</taxon>
        <taxon>Oleaceae</taxon>
        <taxon>Oleeae</taxon>
        <taxon>Fraxinus</taxon>
    </lineage>
</organism>
<dbReference type="Gene3D" id="2.60.120.430">
    <property type="entry name" value="Galactose-binding lectin"/>
    <property type="match status" value="1"/>
</dbReference>
<dbReference type="GO" id="GO:0004674">
    <property type="term" value="F:protein serine/threonine kinase activity"/>
    <property type="evidence" value="ECO:0007669"/>
    <property type="project" value="UniProtKB-KW"/>
</dbReference>
<dbReference type="Pfam" id="PF12819">
    <property type="entry name" value="Malectin_like"/>
    <property type="match status" value="1"/>
</dbReference>
<dbReference type="InterPro" id="IPR024788">
    <property type="entry name" value="Malectin-like_Carb-bd_dom"/>
</dbReference>
<dbReference type="PANTHER" id="PTHR34590">
    <property type="entry name" value="OS03G0124300 PROTEIN-RELATED"/>
    <property type="match status" value="1"/>
</dbReference>
<name>A0AAD2A3P2_9LAMI</name>
<keyword evidence="6" id="KW-0325">Glycoprotein</keyword>
<evidence type="ECO:0000259" key="9">
    <source>
        <dbReference type="Pfam" id="PF12819"/>
    </source>
</evidence>
<keyword evidence="8" id="KW-0472">Membrane</keyword>
<dbReference type="GO" id="GO:0005524">
    <property type="term" value="F:ATP binding"/>
    <property type="evidence" value="ECO:0007669"/>
    <property type="project" value="UniProtKB-KW"/>
</dbReference>
<dbReference type="InterPro" id="IPR045272">
    <property type="entry name" value="ANXUR1/2-like"/>
</dbReference>
<evidence type="ECO:0000256" key="7">
    <source>
        <dbReference type="SAM" id="MobiDB-lite"/>
    </source>
</evidence>
<evidence type="ECO:0000256" key="4">
    <source>
        <dbReference type="ARBA" id="ARBA00022741"/>
    </source>
</evidence>
<feature type="domain" description="Malectin-like" evidence="9">
    <location>
        <begin position="78"/>
        <end position="185"/>
    </location>
</feature>
<evidence type="ECO:0000313" key="10">
    <source>
        <dbReference type="EMBL" id="CAI9778395.1"/>
    </source>
</evidence>
<dbReference type="GO" id="GO:0016020">
    <property type="term" value="C:membrane"/>
    <property type="evidence" value="ECO:0007669"/>
    <property type="project" value="UniProtKB-SubCell"/>
</dbReference>
<keyword evidence="3" id="KW-0808">Transferase</keyword>
<keyword evidence="4" id="KW-0547">Nucleotide-binding</keyword>
<keyword evidence="11" id="KW-1185">Reference proteome</keyword>
<feature type="region of interest" description="Disordered" evidence="7">
    <location>
        <begin position="270"/>
        <end position="353"/>
    </location>
</feature>